<feature type="region of interest" description="Disordered" evidence="2">
    <location>
        <begin position="59"/>
        <end position="95"/>
    </location>
</feature>
<keyword evidence="4" id="KW-1185">Reference proteome</keyword>
<comment type="similarity">
    <text evidence="1">Belongs to the histone-like Alba family.</text>
</comment>
<evidence type="ECO:0000256" key="1">
    <source>
        <dbReference type="ARBA" id="ARBA00008018"/>
    </source>
</evidence>
<dbReference type="EMBL" id="JAOTOJ010000012">
    <property type="protein sequence ID" value="KAK9393904.1"/>
    <property type="molecule type" value="Genomic_DNA"/>
</dbReference>
<dbReference type="AlphaFoldDB" id="A0AAW1AVI6"/>
<evidence type="ECO:0000313" key="3">
    <source>
        <dbReference type="EMBL" id="KAK9393904.1"/>
    </source>
</evidence>
<name>A0AAW1AVI6_CROAD</name>
<reference evidence="3 4" key="1">
    <citation type="journal article" date="2024" name="Proc. Natl. Acad. Sci. U.S.A.">
        <title>The genetic regulatory architecture and epigenomic basis for age-related changes in rattlesnake venom.</title>
        <authorList>
            <person name="Hogan M.P."/>
            <person name="Holding M.L."/>
            <person name="Nystrom G.S."/>
            <person name="Colston T.J."/>
            <person name="Bartlett D.A."/>
            <person name="Mason A.J."/>
            <person name="Ellsworth S.A."/>
            <person name="Rautsaw R.M."/>
            <person name="Lawrence K.C."/>
            <person name="Strickland J.L."/>
            <person name="He B."/>
            <person name="Fraser P."/>
            <person name="Margres M.J."/>
            <person name="Gilbert D.M."/>
            <person name="Gibbs H.L."/>
            <person name="Parkinson C.L."/>
            <person name="Rokyta D.R."/>
        </authorList>
    </citation>
    <scope>NUCLEOTIDE SEQUENCE [LARGE SCALE GENOMIC DNA]</scope>
    <source>
        <strain evidence="3">DRR0105</strain>
    </source>
</reference>
<dbReference type="GO" id="GO:0000172">
    <property type="term" value="C:ribonuclease MRP complex"/>
    <property type="evidence" value="ECO:0007669"/>
    <property type="project" value="TreeGrafter"/>
</dbReference>
<evidence type="ECO:0000256" key="2">
    <source>
        <dbReference type="SAM" id="MobiDB-lite"/>
    </source>
</evidence>
<evidence type="ECO:0000313" key="4">
    <source>
        <dbReference type="Proteomes" id="UP001474421"/>
    </source>
</evidence>
<proteinExistence type="inferred from homology"/>
<dbReference type="GO" id="GO:0003723">
    <property type="term" value="F:RNA binding"/>
    <property type="evidence" value="ECO:0007669"/>
    <property type="project" value="TreeGrafter"/>
</dbReference>
<dbReference type="SUPFAM" id="SSF82704">
    <property type="entry name" value="AlbA-like"/>
    <property type="match status" value="1"/>
</dbReference>
<dbReference type="InterPro" id="IPR051958">
    <property type="entry name" value="Alba-like_NAB"/>
</dbReference>
<feature type="compositionally biased region" description="Basic and acidic residues" evidence="2">
    <location>
        <begin position="70"/>
        <end position="79"/>
    </location>
</feature>
<dbReference type="PANTHER" id="PTHR13516">
    <property type="entry name" value="RIBONUCLEASE P SUBUNIT P25"/>
    <property type="match status" value="1"/>
</dbReference>
<feature type="region of interest" description="Disordered" evidence="2">
    <location>
        <begin position="1"/>
        <end position="22"/>
    </location>
</feature>
<protein>
    <submittedName>
        <fullName evidence="3">Ribonuclease P protein subunit p25</fullName>
    </submittedName>
</protein>
<feature type="region of interest" description="Disordered" evidence="2">
    <location>
        <begin position="116"/>
        <end position="150"/>
    </location>
</feature>
<dbReference type="InterPro" id="IPR036882">
    <property type="entry name" value="Alba-like_dom_sf"/>
</dbReference>
<comment type="caution">
    <text evidence="3">The sequence shown here is derived from an EMBL/GenBank/DDBJ whole genome shotgun (WGS) entry which is preliminary data.</text>
</comment>
<organism evidence="3 4">
    <name type="scientific">Crotalus adamanteus</name>
    <name type="common">Eastern diamondback rattlesnake</name>
    <dbReference type="NCBI Taxonomy" id="8729"/>
    <lineage>
        <taxon>Eukaryota</taxon>
        <taxon>Metazoa</taxon>
        <taxon>Chordata</taxon>
        <taxon>Craniata</taxon>
        <taxon>Vertebrata</taxon>
        <taxon>Euteleostomi</taxon>
        <taxon>Lepidosauria</taxon>
        <taxon>Squamata</taxon>
        <taxon>Bifurcata</taxon>
        <taxon>Unidentata</taxon>
        <taxon>Episquamata</taxon>
        <taxon>Toxicofera</taxon>
        <taxon>Serpentes</taxon>
        <taxon>Colubroidea</taxon>
        <taxon>Viperidae</taxon>
        <taxon>Crotalinae</taxon>
        <taxon>Crotalus</taxon>
    </lineage>
</organism>
<dbReference type="GO" id="GO:0001682">
    <property type="term" value="P:tRNA 5'-leader removal"/>
    <property type="evidence" value="ECO:0007669"/>
    <property type="project" value="TreeGrafter"/>
</dbReference>
<gene>
    <name evidence="3" type="ORF">NXF25_015567</name>
</gene>
<accession>A0AAW1AVI6</accession>
<sequence length="150" mass="16776">MENFRKVKSSEQGSPLPFSDLQPHVVEMKVKEGSKIRNLMGFAMAKMEKEEIRQIVFSGCGRGGHQNHHLRGDHEEEVGRSPPGPRAEGPPEHLTVHKNVPSIYILLSKDLVDPNQMGYQAPSPSGSIWAESRLPPKATKRRLIAPHEED</sequence>
<dbReference type="Proteomes" id="UP001474421">
    <property type="component" value="Unassembled WGS sequence"/>
</dbReference>
<dbReference type="PANTHER" id="PTHR13516:SF5">
    <property type="entry name" value="RIBONUCLEASE P PROTEIN SUBUNIT P25"/>
    <property type="match status" value="1"/>
</dbReference>